<feature type="compositionally biased region" description="Gly residues" evidence="1">
    <location>
        <begin position="98"/>
        <end position="107"/>
    </location>
</feature>
<evidence type="ECO:0000256" key="2">
    <source>
        <dbReference type="SAM" id="SignalP"/>
    </source>
</evidence>
<feature type="region of interest" description="Disordered" evidence="1">
    <location>
        <begin position="35"/>
        <end position="107"/>
    </location>
</feature>
<reference evidence="3 4" key="1">
    <citation type="submission" date="2016-11" db="EMBL/GenBank/DDBJ databases">
        <title>Comparative genomics of Bartonella apis.</title>
        <authorList>
            <person name="Engel P."/>
        </authorList>
    </citation>
    <scope>NUCLEOTIDE SEQUENCE [LARGE SCALE GENOMIC DNA]</scope>
    <source>
        <strain evidence="3 4">BBC0178</strain>
    </source>
</reference>
<dbReference type="Proteomes" id="UP000189660">
    <property type="component" value="Chromosome"/>
</dbReference>
<evidence type="ECO:0000313" key="4">
    <source>
        <dbReference type="Proteomes" id="UP000189660"/>
    </source>
</evidence>
<proteinExistence type="predicted"/>
<keyword evidence="4" id="KW-1185">Reference proteome</keyword>
<dbReference type="PROSITE" id="PS51257">
    <property type="entry name" value="PROKAR_LIPOPROTEIN"/>
    <property type="match status" value="1"/>
</dbReference>
<feature type="signal peptide" evidence="2">
    <location>
        <begin position="1"/>
        <end position="20"/>
    </location>
</feature>
<evidence type="ECO:0000256" key="1">
    <source>
        <dbReference type="SAM" id="MobiDB-lite"/>
    </source>
</evidence>
<sequence length="107" mass="11425">MKFIMLLASISITSISYASAGCVGVVVNGECHGTHVNSDNIGSNDSSGSGYGGSSGTRYQYDLNNPSDQRSYSLDLDAQRRDQMNLNPNRGLDRGRGQRGGGIYDDN</sequence>
<name>A0A1U9MDC8_9HYPH</name>
<dbReference type="EMBL" id="CP015820">
    <property type="protein sequence ID" value="AQT43461.1"/>
    <property type="molecule type" value="Genomic_DNA"/>
</dbReference>
<accession>A0A1U9MDC8</accession>
<feature type="compositionally biased region" description="Low complexity" evidence="1">
    <location>
        <begin position="37"/>
        <end position="48"/>
    </location>
</feature>
<feature type="compositionally biased region" description="Polar residues" evidence="1">
    <location>
        <begin position="62"/>
        <end position="72"/>
    </location>
</feature>
<gene>
    <name evidence="3" type="ORF">BBC0178_020230</name>
</gene>
<dbReference type="KEGG" id="bapa:BBC0178_020230"/>
<dbReference type="AlphaFoldDB" id="A0A1U9MDC8"/>
<evidence type="ECO:0000313" key="3">
    <source>
        <dbReference type="EMBL" id="AQT43461.1"/>
    </source>
</evidence>
<feature type="chain" id="PRO_5010717448" evidence="2">
    <location>
        <begin position="21"/>
        <end position="107"/>
    </location>
</feature>
<protein>
    <submittedName>
        <fullName evidence="3">Uncharacterized protein</fullName>
    </submittedName>
</protein>
<organism evidence="3 4">
    <name type="scientific">Bartonella apihabitans</name>
    <dbReference type="NCBI Taxonomy" id="2750929"/>
    <lineage>
        <taxon>Bacteria</taxon>
        <taxon>Pseudomonadati</taxon>
        <taxon>Pseudomonadota</taxon>
        <taxon>Alphaproteobacteria</taxon>
        <taxon>Hyphomicrobiales</taxon>
        <taxon>Bartonellaceae</taxon>
        <taxon>Bartonella</taxon>
    </lineage>
</organism>
<keyword evidence="2" id="KW-0732">Signal</keyword>